<reference evidence="3" key="3">
    <citation type="journal article" date="2018" name="Plant J.">
        <title>The Sorghum bicolor reference genome: improved assembly, gene annotations, a transcriptome atlas, and signatures of genome organization.</title>
        <authorList>
            <person name="McCormick R.F."/>
            <person name="Truong S.K."/>
            <person name="Sreedasyam A."/>
            <person name="Jenkins J."/>
            <person name="Shu S."/>
            <person name="Sims D."/>
            <person name="Kennedy M."/>
            <person name="Amirebrahimi M."/>
            <person name="Weers B.D."/>
            <person name="McKinley B."/>
            <person name="Mattison A."/>
            <person name="Morishige D.T."/>
            <person name="Grimwood J."/>
            <person name="Schmutz J."/>
            <person name="Mullet J.E."/>
        </authorList>
    </citation>
    <scope>NUCLEOTIDE SEQUENCE [LARGE SCALE GENOMIC DNA]</scope>
    <source>
        <strain evidence="3">cv. BTx623</strain>
    </source>
</reference>
<feature type="domain" description="Knottins-like" evidence="1">
    <location>
        <begin position="39"/>
        <end position="88"/>
    </location>
</feature>
<dbReference type="SUPFAM" id="SSF57095">
    <property type="entry name" value="Scorpion toxin-like"/>
    <property type="match status" value="1"/>
</dbReference>
<reference evidence="2 3" key="1">
    <citation type="journal article" date="2009" name="Nature">
        <title>The Sorghum bicolor genome and the diversification of grasses.</title>
        <authorList>
            <person name="Paterson A.H."/>
            <person name="Bowers J.E."/>
            <person name="Bruggmann R."/>
            <person name="Dubchak I."/>
            <person name="Grimwood J."/>
            <person name="Gundlach H."/>
            <person name="Haberer G."/>
            <person name="Hellsten U."/>
            <person name="Mitros T."/>
            <person name="Poliakov A."/>
            <person name="Schmutz J."/>
            <person name="Spannagl M."/>
            <person name="Tang H."/>
            <person name="Wang X."/>
            <person name="Wicker T."/>
            <person name="Bharti A.K."/>
            <person name="Chapman J."/>
            <person name="Feltus F.A."/>
            <person name="Gowik U."/>
            <person name="Grigoriev I.V."/>
            <person name="Lyons E."/>
            <person name="Maher C.A."/>
            <person name="Martis M."/>
            <person name="Narechania A."/>
            <person name="Otillar R.P."/>
            <person name="Penning B.W."/>
            <person name="Salamov A.A."/>
            <person name="Wang Y."/>
            <person name="Zhang L."/>
            <person name="Carpita N.C."/>
            <person name="Freeling M."/>
            <person name="Gingle A.R."/>
            <person name="Hash C.T."/>
            <person name="Keller B."/>
            <person name="Klein P."/>
            <person name="Kresovich S."/>
            <person name="McCann M.C."/>
            <person name="Ming R."/>
            <person name="Peterson D.G."/>
            <person name="Mehboob-ur-Rahman"/>
            <person name="Ware D."/>
            <person name="Westhoff P."/>
            <person name="Mayer K.F."/>
            <person name="Messing J."/>
            <person name="Rokhsar D.S."/>
        </authorList>
    </citation>
    <scope>NUCLEOTIDE SEQUENCE [LARGE SCALE GENOMIC DNA]</scope>
    <source>
        <strain evidence="3">cv. BTx623</strain>
    </source>
</reference>
<dbReference type="Proteomes" id="UP000000768">
    <property type="component" value="Chromosome 3"/>
</dbReference>
<proteinExistence type="predicted"/>
<dbReference type="Gene3D" id="3.30.30.10">
    <property type="entry name" value="Knottin, scorpion toxin-like"/>
    <property type="match status" value="1"/>
</dbReference>
<gene>
    <name evidence="2" type="ORF">SORBI_3003G415600</name>
</gene>
<dbReference type="InParanoid" id="A0A1B6Q813"/>
<accession>A0A1B6Q813</accession>
<evidence type="ECO:0000259" key="1">
    <source>
        <dbReference type="Pfam" id="PF00304"/>
    </source>
</evidence>
<sequence>MYMLFSSHQITMASNKIVAVPVVFILALLLVTYCAEAAICSRTNGFYHGRCVSNKDCANSCVQHDLGIGGYCKGWILFIRRCTCTFECPGGKLSSGDEMPLGTRPI</sequence>
<dbReference type="EMBL" id="CM000762">
    <property type="protein sequence ID" value="KXG34063.1"/>
    <property type="molecule type" value="Genomic_DNA"/>
</dbReference>
<dbReference type="Gramene" id="KXG34062">
    <property type="protein sequence ID" value="KXG34062"/>
    <property type="gene ID" value="SORBI_3003G415600"/>
</dbReference>
<dbReference type="InterPro" id="IPR003614">
    <property type="entry name" value="Knottins"/>
</dbReference>
<dbReference type="Gramene" id="KXG34063">
    <property type="protein sequence ID" value="KXG34063"/>
    <property type="gene ID" value="SORBI_3003G415600"/>
</dbReference>
<dbReference type="InterPro" id="IPR036574">
    <property type="entry name" value="Scorpion_toxin-like_sf"/>
</dbReference>
<evidence type="ECO:0000313" key="2">
    <source>
        <dbReference type="EMBL" id="KXG34062.1"/>
    </source>
</evidence>
<dbReference type="GO" id="GO:0006952">
    <property type="term" value="P:defense response"/>
    <property type="evidence" value="ECO:0000318"/>
    <property type="project" value="GO_Central"/>
</dbReference>
<dbReference type="Pfam" id="PF00304">
    <property type="entry name" value="Gamma-thionin"/>
    <property type="match status" value="1"/>
</dbReference>
<organism evidence="2 3">
    <name type="scientific">Sorghum bicolor</name>
    <name type="common">Sorghum</name>
    <name type="synonym">Sorghum vulgare</name>
    <dbReference type="NCBI Taxonomy" id="4558"/>
    <lineage>
        <taxon>Eukaryota</taxon>
        <taxon>Viridiplantae</taxon>
        <taxon>Streptophyta</taxon>
        <taxon>Embryophyta</taxon>
        <taxon>Tracheophyta</taxon>
        <taxon>Spermatophyta</taxon>
        <taxon>Magnoliopsida</taxon>
        <taxon>Liliopsida</taxon>
        <taxon>Poales</taxon>
        <taxon>Poaceae</taxon>
        <taxon>PACMAD clade</taxon>
        <taxon>Panicoideae</taxon>
        <taxon>Andropogonodae</taxon>
        <taxon>Andropogoneae</taxon>
        <taxon>Sorghinae</taxon>
        <taxon>Sorghum</taxon>
    </lineage>
</organism>
<name>A0A1B6Q813_SORBI</name>
<dbReference type="AlphaFoldDB" id="A0A1B6Q813"/>
<keyword evidence="3" id="KW-1185">Reference proteome</keyword>
<evidence type="ECO:0000313" key="3">
    <source>
        <dbReference type="Proteomes" id="UP000000768"/>
    </source>
</evidence>
<dbReference type="OMA" id="CANSCVQ"/>
<protein>
    <recommendedName>
        <fullName evidence="1">Knottins-like domain-containing protein</fullName>
    </recommendedName>
</protein>
<dbReference type="EMBL" id="CM000762">
    <property type="protein sequence ID" value="KXG34062.1"/>
    <property type="molecule type" value="Genomic_DNA"/>
</dbReference>
<reference evidence="2" key="2">
    <citation type="submission" date="2017-02" db="EMBL/GenBank/DDBJ databases">
        <title>WGS assembly of Sorghum bicolor.</title>
        <authorList>
            <person name="Paterson A."/>
            <person name="Mullet J."/>
            <person name="Bowers J."/>
            <person name="Bruggmann R."/>
            <person name="Dubchak I."/>
            <person name="Grimwood J."/>
            <person name="Gundlach H."/>
            <person name="Haberer G."/>
            <person name="Hellsten U."/>
            <person name="Mitros T."/>
            <person name="Poliakov A."/>
            <person name="Schmutz J."/>
            <person name="Spannagl M."/>
            <person name="Tang H."/>
            <person name="Wang X."/>
            <person name="Wicker T."/>
            <person name="Bharti A."/>
            <person name="Chapman J."/>
            <person name="Feltus F."/>
            <person name="Gowik U."/>
            <person name="Grigoriev I."/>
            <person name="Lyons E."/>
            <person name="Maher C."/>
            <person name="Martis M."/>
            <person name="Narechania A."/>
            <person name="Otillar R."/>
            <person name="Penning B."/>
            <person name="Salamov A."/>
            <person name="Wang Y."/>
            <person name="Zhang L."/>
            <person name="Carpita N."/>
            <person name="Freeling M."/>
            <person name="Gingle A."/>
            <person name="Hash C."/>
            <person name="Keller B."/>
            <person name="Klein P."/>
            <person name="Kresovich S."/>
            <person name="Mccann M."/>
            <person name="Ming R."/>
            <person name="Peterson D."/>
            <person name="Rahman M."/>
            <person name="Ware D."/>
            <person name="Westhoff P."/>
            <person name="Mayer K."/>
            <person name="Messing J."/>
            <person name="Sims D."/>
            <person name="Jenkins J."/>
            <person name="Shu S."/>
            <person name="Rokhsar D."/>
        </authorList>
    </citation>
    <scope>NUCLEOTIDE SEQUENCE</scope>
</reference>